<dbReference type="InterPro" id="IPR017953">
    <property type="entry name" value="Carbohydrate_kinase_pred_CS"/>
</dbReference>
<keyword evidence="9 18" id="KW-0630">Potassium</keyword>
<dbReference type="InterPro" id="IPR036652">
    <property type="entry name" value="YjeF_N_dom_sf"/>
</dbReference>
<dbReference type="SUPFAM" id="SSF53613">
    <property type="entry name" value="Ribokinase-like"/>
    <property type="match status" value="1"/>
</dbReference>
<evidence type="ECO:0000256" key="16">
    <source>
        <dbReference type="ARBA" id="ARBA00049209"/>
    </source>
</evidence>
<dbReference type="NCBIfam" id="TIGR00196">
    <property type="entry name" value="yjeF_cterm"/>
    <property type="match status" value="1"/>
</dbReference>
<evidence type="ECO:0000256" key="6">
    <source>
        <dbReference type="ARBA" id="ARBA00022741"/>
    </source>
</evidence>
<dbReference type="EC" id="4.2.1.136" evidence="19"/>
<dbReference type="InterPro" id="IPR004443">
    <property type="entry name" value="YjeF_N_dom"/>
</dbReference>
<comment type="cofactor">
    <cofactor evidence="18 19">
        <name>K(+)</name>
        <dbReference type="ChEBI" id="CHEBI:29103"/>
    </cofactor>
    <text evidence="18 19">Binds 1 potassium ion per subunit.</text>
</comment>
<evidence type="ECO:0000256" key="2">
    <source>
        <dbReference type="ARBA" id="ARBA00000909"/>
    </source>
</evidence>
<comment type="function">
    <text evidence="14 19">Bifunctional enzyme that catalyzes the epimerization of the S- and R-forms of NAD(P)HX and the dehydration of the S-form of NAD(P)HX at the expense of ADP, which is converted to AMP. This allows the repair of both epimers of NAD(P)HX, a damaged form of NAD(P)H that is a result of enzymatic or heat-dependent hydration.</text>
</comment>
<feature type="binding site" evidence="18">
    <location>
        <position position="127"/>
    </location>
    <ligand>
        <name>K(+)</name>
        <dbReference type="ChEBI" id="CHEBI:29103"/>
    </ligand>
</feature>
<keyword evidence="6 17" id="KW-0547">Nucleotide-binding</keyword>
<keyword evidence="11 18" id="KW-0413">Isomerase</keyword>
<evidence type="ECO:0000256" key="18">
    <source>
        <dbReference type="HAMAP-Rule" id="MF_01966"/>
    </source>
</evidence>
<dbReference type="CDD" id="cd01171">
    <property type="entry name" value="YXKO-related"/>
    <property type="match status" value="1"/>
</dbReference>
<feature type="binding site" evidence="17">
    <location>
        <begin position="421"/>
        <end position="425"/>
    </location>
    <ligand>
        <name>AMP</name>
        <dbReference type="ChEBI" id="CHEBI:456215"/>
    </ligand>
</feature>
<proteinExistence type="inferred from homology"/>
<feature type="binding site" evidence="18">
    <location>
        <begin position="58"/>
        <end position="62"/>
    </location>
    <ligand>
        <name>(6S)-NADPHX</name>
        <dbReference type="ChEBI" id="CHEBI:64076"/>
    </ligand>
</feature>
<dbReference type="RefSeq" id="WP_164004200.1">
    <property type="nucleotide sequence ID" value="NZ_JAAIKD010000002.1"/>
</dbReference>
<comment type="catalytic activity">
    <reaction evidence="16 17 19">
        <text>(6S)-NADPHX + ADP = AMP + phosphate + NADPH + H(+)</text>
        <dbReference type="Rhea" id="RHEA:32235"/>
        <dbReference type="ChEBI" id="CHEBI:15378"/>
        <dbReference type="ChEBI" id="CHEBI:43474"/>
        <dbReference type="ChEBI" id="CHEBI:57783"/>
        <dbReference type="ChEBI" id="CHEBI:64076"/>
        <dbReference type="ChEBI" id="CHEBI:456215"/>
        <dbReference type="ChEBI" id="CHEBI:456216"/>
        <dbReference type="EC" id="4.2.1.136"/>
    </reaction>
</comment>
<feature type="binding site" evidence="18">
    <location>
        <position position="160"/>
    </location>
    <ligand>
        <name>(6S)-NADPHX</name>
        <dbReference type="ChEBI" id="CHEBI:64076"/>
    </ligand>
</feature>
<dbReference type="EMBL" id="JAAIKD010000002">
    <property type="protein sequence ID" value="NEV93488.1"/>
    <property type="molecule type" value="Genomic_DNA"/>
</dbReference>
<evidence type="ECO:0000259" key="20">
    <source>
        <dbReference type="PROSITE" id="PS51383"/>
    </source>
</evidence>
<comment type="catalytic activity">
    <reaction evidence="1 18 19">
        <text>(6R)-NADHX = (6S)-NADHX</text>
        <dbReference type="Rhea" id="RHEA:32215"/>
        <dbReference type="ChEBI" id="CHEBI:64074"/>
        <dbReference type="ChEBI" id="CHEBI:64075"/>
        <dbReference type="EC" id="5.1.99.6"/>
    </reaction>
</comment>
<dbReference type="Gene3D" id="3.40.50.10260">
    <property type="entry name" value="YjeF N-terminal domain"/>
    <property type="match status" value="1"/>
</dbReference>
<feature type="binding site" evidence="18">
    <location>
        <position position="163"/>
    </location>
    <ligand>
        <name>K(+)</name>
        <dbReference type="ChEBI" id="CHEBI:29103"/>
    </ligand>
</feature>
<evidence type="ECO:0000256" key="7">
    <source>
        <dbReference type="ARBA" id="ARBA00022840"/>
    </source>
</evidence>
<dbReference type="AlphaFoldDB" id="A0A6B3R0D9"/>
<feature type="binding site" evidence="17">
    <location>
        <position position="450"/>
    </location>
    <ligand>
        <name>(6S)-NADPHX</name>
        <dbReference type="ChEBI" id="CHEBI:64076"/>
    </ligand>
</feature>
<dbReference type="PANTHER" id="PTHR12592">
    <property type="entry name" value="ATP-DEPENDENT (S)-NAD(P)H-HYDRATE DEHYDRATASE FAMILY MEMBER"/>
    <property type="match status" value="1"/>
</dbReference>
<keyword evidence="23" id="KW-1185">Reference proteome</keyword>
<dbReference type="Gene3D" id="3.40.1190.20">
    <property type="match status" value="1"/>
</dbReference>
<evidence type="ECO:0000256" key="11">
    <source>
        <dbReference type="ARBA" id="ARBA00023235"/>
    </source>
</evidence>
<evidence type="ECO:0000256" key="5">
    <source>
        <dbReference type="ARBA" id="ARBA00022723"/>
    </source>
</evidence>
<dbReference type="Pfam" id="PF03853">
    <property type="entry name" value="YjeF_N"/>
    <property type="match status" value="1"/>
</dbReference>
<feature type="binding site" evidence="17">
    <location>
        <position position="449"/>
    </location>
    <ligand>
        <name>AMP</name>
        <dbReference type="ChEBI" id="CHEBI:456215"/>
    </ligand>
</feature>
<name>A0A6B3R0D9_9FLAO</name>
<comment type="similarity">
    <text evidence="3 19">In the N-terminal section; belongs to the NnrE/AIBP family.</text>
</comment>
<feature type="domain" description="YjeF N-terminal" evidence="21">
    <location>
        <begin position="9"/>
        <end position="218"/>
    </location>
</feature>
<comment type="similarity">
    <text evidence="17">Belongs to the NnrD/CARKD family.</text>
</comment>
<comment type="similarity">
    <text evidence="18">Belongs to the NnrE/AIBP family.</text>
</comment>
<evidence type="ECO:0000256" key="10">
    <source>
        <dbReference type="ARBA" id="ARBA00023027"/>
    </source>
</evidence>
<evidence type="ECO:0000256" key="4">
    <source>
        <dbReference type="ARBA" id="ARBA00009524"/>
    </source>
</evidence>
<keyword evidence="7 17" id="KW-0067">ATP-binding</keyword>
<evidence type="ECO:0000256" key="17">
    <source>
        <dbReference type="HAMAP-Rule" id="MF_01965"/>
    </source>
</evidence>
<comment type="caution">
    <text evidence="17">Lacks conserved residue(s) required for the propagation of feature annotation.</text>
</comment>
<dbReference type="HAMAP" id="MF_01966">
    <property type="entry name" value="NADHX_epimerase"/>
    <property type="match status" value="1"/>
</dbReference>
<accession>A0A6B3R0D9</accession>
<dbReference type="GO" id="GO:0046496">
    <property type="term" value="P:nicotinamide nucleotide metabolic process"/>
    <property type="evidence" value="ECO:0007669"/>
    <property type="project" value="UniProtKB-UniRule"/>
</dbReference>
<dbReference type="PANTHER" id="PTHR12592:SF0">
    <property type="entry name" value="ATP-DEPENDENT (S)-NAD(P)H-HYDRATE DEHYDRATASE"/>
    <property type="match status" value="1"/>
</dbReference>
<keyword evidence="12 17" id="KW-0456">Lyase</keyword>
<dbReference type="NCBIfam" id="TIGR00197">
    <property type="entry name" value="yjeF_nterm"/>
    <property type="match status" value="1"/>
</dbReference>
<comment type="function">
    <text evidence="18">Catalyzes the epimerization of the S- and R-forms of NAD(P)HX, a damaged form of NAD(P)H that is a result of enzymatic or heat-dependent hydration. This is a prerequisite for the S-specific NAD(P)H-hydrate dehydratase to allow the repair of both epimers of NAD(P)HX.</text>
</comment>
<sequence length="511" mass="55350">MKILEASQLADLDSYSCKEQNISSWELMERAAGLAYEEIKTRLNSATQQIKVLAGPGNNGGDGLAIAYFLAQDGWDVDVFLVNFTSSRSPDNQKNLVRLKNQAKSNIRELTEDSELPEFTSEDLVIDAIFGVGLNRSMPEFVQKLARKHNGSASQCICIDVPSGMYLDQSPGEDEAVFQSDLILTFQTPKLPFYLPDYSGVVGEVKIIDIGLSQKRLSEISSELNLVDLSLAKKLYRPRPRFSHKGTYGHAVLIGGSELMLGSVILSSKSCMHSGVGKTSVLMPSRGHSALIQHLPEAMLVENASEDFISDQDLGFNADAIGIGIGIGTSEAALSALGAWLEKADCPLVIDADALNLIAEHITLKDKKRLRTLDGQVPKKSILTPHPGELRRLVGSWKDDFEKLNLIKDFSKQFDVIVLAKDAYSLCVYQDQVFVNSTGNSGMATAGSGDVLTGLLTGLLAQGYSSLNAAVLGMFLHGLAGDLAAEEMSEESLTASDIIRYFGDSFSKLKA</sequence>
<comment type="subunit">
    <text evidence="17">Homotetramer.</text>
</comment>
<evidence type="ECO:0000256" key="3">
    <source>
        <dbReference type="ARBA" id="ARBA00006001"/>
    </source>
</evidence>
<evidence type="ECO:0000256" key="12">
    <source>
        <dbReference type="ARBA" id="ARBA00023239"/>
    </source>
</evidence>
<organism evidence="22 23">
    <name type="scientific">Psychroflexus aurantiacus</name>
    <dbReference type="NCBI Taxonomy" id="2709310"/>
    <lineage>
        <taxon>Bacteria</taxon>
        <taxon>Pseudomonadati</taxon>
        <taxon>Bacteroidota</taxon>
        <taxon>Flavobacteriia</taxon>
        <taxon>Flavobacteriales</taxon>
        <taxon>Flavobacteriaceae</taxon>
        <taxon>Psychroflexus</taxon>
    </lineage>
</organism>
<dbReference type="GO" id="GO:0110051">
    <property type="term" value="P:metabolite repair"/>
    <property type="evidence" value="ECO:0007669"/>
    <property type="project" value="TreeGrafter"/>
</dbReference>
<dbReference type="Pfam" id="PF01256">
    <property type="entry name" value="Carb_kinase"/>
    <property type="match status" value="1"/>
</dbReference>
<evidence type="ECO:0000259" key="21">
    <source>
        <dbReference type="PROSITE" id="PS51385"/>
    </source>
</evidence>
<dbReference type="GO" id="GO:0046872">
    <property type="term" value="F:metal ion binding"/>
    <property type="evidence" value="ECO:0007669"/>
    <property type="project" value="UniProtKB-UniRule"/>
</dbReference>
<feature type="binding site" evidence="17">
    <location>
        <position position="386"/>
    </location>
    <ligand>
        <name>(6S)-NADPHX</name>
        <dbReference type="ChEBI" id="CHEBI:64076"/>
    </ligand>
</feature>
<keyword evidence="5 18" id="KW-0479">Metal-binding</keyword>
<dbReference type="PROSITE" id="PS01050">
    <property type="entry name" value="YJEF_C_2"/>
    <property type="match status" value="1"/>
</dbReference>
<dbReference type="GO" id="GO:0005524">
    <property type="term" value="F:ATP binding"/>
    <property type="evidence" value="ECO:0007669"/>
    <property type="project" value="UniProtKB-UniRule"/>
</dbReference>
<dbReference type="PIRSF" id="PIRSF017184">
    <property type="entry name" value="Nnr"/>
    <property type="match status" value="1"/>
</dbReference>
<comment type="catalytic activity">
    <reaction evidence="2 18 19">
        <text>(6R)-NADPHX = (6S)-NADPHX</text>
        <dbReference type="Rhea" id="RHEA:32227"/>
        <dbReference type="ChEBI" id="CHEBI:64076"/>
        <dbReference type="ChEBI" id="CHEBI:64077"/>
        <dbReference type="EC" id="5.1.99.6"/>
    </reaction>
</comment>
<reference evidence="22 23" key="1">
    <citation type="submission" date="2020-02" db="EMBL/GenBank/DDBJ databases">
        <title>Flavobacteriaceae Psychroflexus bacterium YR1-1, complete genome.</title>
        <authorList>
            <person name="Li Y."/>
            <person name="Wu S."/>
        </authorList>
    </citation>
    <scope>NUCLEOTIDE SEQUENCE [LARGE SCALE GENOMIC DNA]</scope>
    <source>
        <strain evidence="22 23">YR1-1</strain>
    </source>
</reference>
<comment type="caution">
    <text evidence="22">The sequence shown here is derived from an EMBL/GenBank/DDBJ whole genome shotgun (WGS) entry which is preliminary data.</text>
</comment>
<protein>
    <recommendedName>
        <fullName evidence="19">Bifunctional NAD(P)H-hydrate repair enzyme</fullName>
    </recommendedName>
    <alternativeName>
        <fullName evidence="19">Nicotinamide nucleotide repair protein</fullName>
    </alternativeName>
    <domain>
        <recommendedName>
            <fullName evidence="19">ADP-dependent (S)-NAD(P)H-hydrate dehydratase</fullName>
            <ecNumber evidence="19">4.2.1.136</ecNumber>
        </recommendedName>
        <alternativeName>
            <fullName evidence="19">ADP-dependent NAD(P)HX dehydratase</fullName>
        </alternativeName>
    </domain>
    <domain>
        <recommendedName>
            <fullName evidence="19">NAD(P)H-hydrate epimerase</fullName>
            <ecNumber evidence="19">5.1.99.6</ecNumber>
        </recommendedName>
    </domain>
</protein>
<dbReference type="InterPro" id="IPR000631">
    <property type="entry name" value="CARKD"/>
</dbReference>
<dbReference type="InterPro" id="IPR030677">
    <property type="entry name" value="Nnr"/>
</dbReference>
<evidence type="ECO:0000256" key="19">
    <source>
        <dbReference type="PIRNR" id="PIRNR017184"/>
    </source>
</evidence>
<evidence type="ECO:0000256" key="13">
    <source>
        <dbReference type="ARBA" id="ARBA00023268"/>
    </source>
</evidence>
<evidence type="ECO:0000256" key="1">
    <source>
        <dbReference type="ARBA" id="ARBA00000013"/>
    </source>
</evidence>
<feature type="binding site" evidence="18">
    <location>
        <position position="59"/>
    </location>
    <ligand>
        <name>K(+)</name>
        <dbReference type="ChEBI" id="CHEBI:29103"/>
    </ligand>
</feature>
<feature type="binding site" evidence="18">
    <location>
        <begin position="131"/>
        <end position="137"/>
    </location>
    <ligand>
        <name>(6S)-NADPHX</name>
        <dbReference type="ChEBI" id="CHEBI:64076"/>
    </ligand>
</feature>
<feature type="domain" description="YjeF C-terminal" evidence="20">
    <location>
        <begin position="228"/>
        <end position="509"/>
    </location>
</feature>
<keyword evidence="13" id="KW-0511">Multifunctional enzyme</keyword>
<evidence type="ECO:0000256" key="8">
    <source>
        <dbReference type="ARBA" id="ARBA00022857"/>
    </source>
</evidence>
<evidence type="ECO:0000313" key="22">
    <source>
        <dbReference type="EMBL" id="NEV93488.1"/>
    </source>
</evidence>
<evidence type="ECO:0000256" key="15">
    <source>
        <dbReference type="ARBA" id="ARBA00048238"/>
    </source>
</evidence>
<comment type="cofactor">
    <cofactor evidence="17">
        <name>Mg(2+)</name>
        <dbReference type="ChEBI" id="CHEBI:18420"/>
    </cofactor>
</comment>
<gene>
    <name evidence="17" type="primary">nnrD</name>
    <name evidence="18" type="synonym">nnrE</name>
    <name evidence="22" type="ORF">G3567_04900</name>
</gene>
<comment type="catalytic activity">
    <reaction evidence="15 17 19">
        <text>(6S)-NADHX + ADP = AMP + phosphate + NADH + H(+)</text>
        <dbReference type="Rhea" id="RHEA:32223"/>
        <dbReference type="ChEBI" id="CHEBI:15378"/>
        <dbReference type="ChEBI" id="CHEBI:43474"/>
        <dbReference type="ChEBI" id="CHEBI:57945"/>
        <dbReference type="ChEBI" id="CHEBI:64074"/>
        <dbReference type="ChEBI" id="CHEBI:456215"/>
        <dbReference type="ChEBI" id="CHEBI:456216"/>
        <dbReference type="EC" id="4.2.1.136"/>
    </reaction>
</comment>
<dbReference type="Proteomes" id="UP000478505">
    <property type="component" value="Unassembled WGS sequence"/>
</dbReference>
<keyword evidence="10 17" id="KW-0520">NAD</keyword>
<dbReference type="GO" id="GO:0052856">
    <property type="term" value="F:NAD(P)HX epimerase activity"/>
    <property type="evidence" value="ECO:0007669"/>
    <property type="project" value="UniProtKB-UniRule"/>
</dbReference>
<comment type="function">
    <text evidence="17">Catalyzes the dehydration of the S-form of NAD(P)HX at the expense of ADP, which is converted to AMP. Together with NAD(P)HX epimerase, which catalyzes the epimerization of the S- and R-forms, the enzyme allows the repair of both epimers of NAD(P)HX, a damaged form of NAD(P)H that is a result of enzymatic or heat-dependent hydration.</text>
</comment>
<dbReference type="GO" id="GO:0052855">
    <property type="term" value="F:ADP-dependent NAD(P)H-hydrate dehydratase activity"/>
    <property type="evidence" value="ECO:0007669"/>
    <property type="project" value="UniProtKB-UniRule"/>
</dbReference>
<dbReference type="HAMAP" id="MF_01965">
    <property type="entry name" value="NADHX_dehydratase"/>
    <property type="match status" value="1"/>
</dbReference>
<dbReference type="EC" id="5.1.99.6" evidence="19"/>
<feature type="binding site" evidence="17">
    <location>
        <position position="326"/>
    </location>
    <ligand>
        <name>(6S)-NADPHX</name>
        <dbReference type="ChEBI" id="CHEBI:64076"/>
    </ligand>
</feature>
<dbReference type="PROSITE" id="PS51383">
    <property type="entry name" value="YJEF_C_3"/>
    <property type="match status" value="1"/>
</dbReference>
<comment type="similarity">
    <text evidence="4 19">In the C-terminal section; belongs to the NnrD/CARKD family.</text>
</comment>
<keyword evidence="8 17" id="KW-0521">NADP</keyword>
<evidence type="ECO:0000256" key="14">
    <source>
        <dbReference type="ARBA" id="ARBA00025153"/>
    </source>
</evidence>
<evidence type="ECO:0000256" key="9">
    <source>
        <dbReference type="ARBA" id="ARBA00022958"/>
    </source>
</evidence>
<dbReference type="PROSITE" id="PS51385">
    <property type="entry name" value="YJEF_N"/>
    <property type="match status" value="1"/>
</dbReference>
<dbReference type="InterPro" id="IPR029056">
    <property type="entry name" value="Ribokinase-like"/>
</dbReference>
<dbReference type="SUPFAM" id="SSF64153">
    <property type="entry name" value="YjeF N-terminal domain-like"/>
    <property type="match status" value="1"/>
</dbReference>
<evidence type="ECO:0000313" key="23">
    <source>
        <dbReference type="Proteomes" id="UP000478505"/>
    </source>
</evidence>